<reference evidence="1 2" key="1">
    <citation type="submission" date="2019-03" db="EMBL/GenBank/DDBJ databases">
        <title>Sequencing the genomes of 1000 actinobacteria strains.</title>
        <authorList>
            <person name="Klenk H.-P."/>
        </authorList>
    </citation>
    <scope>NUCLEOTIDE SEQUENCE [LARGE SCALE GENOMIC DNA]</scope>
    <source>
        <strain evidence="1 2">DSM 43805</strain>
    </source>
</reference>
<accession>A0A4R6K084</accession>
<sequence length="255" mass="26933">MTNHVLSILAQMPAERLPTVIARLTAEGDQLGRAVAYGRSYQFDHQLPTLLNALADLESATGSTADRSATARFLALRALEATLIGQRVGASRVLRMLADADDDPDDPGALAGLRAMAHAAGALGDEPGADPASALARLDALSPPRDTSYAALWPSLRNALMVRIAADKQDMSMMPDIPRQVATMKADPRFGPAHHPAIALMEILGELMTAVQQQDVAAAASATTRMQAALDRLPAGDPTVDALRAQLNTAMSQLR</sequence>
<dbReference type="AlphaFoldDB" id="A0A4R6K084"/>
<organism evidence="1 2">
    <name type="scientific">Paractinoplanes brasiliensis</name>
    <dbReference type="NCBI Taxonomy" id="52695"/>
    <lineage>
        <taxon>Bacteria</taxon>
        <taxon>Bacillati</taxon>
        <taxon>Actinomycetota</taxon>
        <taxon>Actinomycetes</taxon>
        <taxon>Micromonosporales</taxon>
        <taxon>Micromonosporaceae</taxon>
        <taxon>Paractinoplanes</taxon>
    </lineage>
</organism>
<dbReference type="RefSeq" id="WP_133876052.1">
    <property type="nucleotide sequence ID" value="NZ_BOMD01000095.1"/>
</dbReference>
<proteinExistence type="predicted"/>
<protein>
    <submittedName>
        <fullName evidence="1">Uncharacterized protein</fullName>
    </submittedName>
</protein>
<gene>
    <name evidence="1" type="ORF">C8E87_5880</name>
</gene>
<dbReference type="EMBL" id="SNWR01000001">
    <property type="protein sequence ID" value="TDO42117.1"/>
    <property type="molecule type" value="Genomic_DNA"/>
</dbReference>
<evidence type="ECO:0000313" key="2">
    <source>
        <dbReference type="Proteomes" id="UP000294901"/>
    </source>
</evidence>
<dbReference type="OrthoDB" id="9823578at2"/>
<keyword evidence="2" id="KW-1185">Reference proteome</keyword>
<evidence type="ECO:0000313" key="1">
    <source>
        <dbReference type="EMBL" id="TDO42117.1"/>
    </source>
</evidence>
<comment type="caution">
    <text evidence="1">The sequence shown here is derived from an EMBL/GenBank/DDBJ whole genome shotgun (WGS) entry which is preliminary data.</text>
</comment>
<name>A0A4R6K084_9ACTN</name>
<dbReference type="Proteomes" id="UP000294901">
    <property type="component" value="Unassembled WGS sequence"/>
</dbReference>